<accession>A0A8H7D4C4</accession>
<evidence type="ECO:0000313" key="2">
    <source>
        <dbReference type="Proteomes" id="UP000623467"/>
    </source>
</evidence>
<comment type="caution">
    <text evidence="1">The sequence shown here is derived from an EMBL/GenBank/DDBJ whole genome shotgun (WGS) entry which is preliminary data.</text>
</comment>
<dbReference type="Proteomes" id="UP000623467">
    <property type="component" value="Unassembled WGS sequence"/>
</dbReference>
<dbReference type="EMBL" id="JACAZH010000009">
    <property type="protein sequence ID" value="KAF7358902.1"/>
    <property type="molecule type" value="Genomic_DNA"/>
</dbReference>
<organism evidence="1 2">
    <name type="scientific">Mycena sanguinolenta</name>
    <dbReference type="NCBI Taxonomy" id="230812"/>
    <lineage>
        <taxon>Eukaryota</taxon>
        <taxon>Fungi</taxon>
        <taxon>Dikarya</taxon>
        <taxon>Basidiomycota</taxon>
        <taxon>Agaricomycotina</taxon>
        <taxon>Agaricomycetes</taxon>
        <taxon>Agaricomycetidae</taxon>
        <taxon>Agaricales</taxon>
        <taxon>Marasmiineae</taxon>
        <taxon>Mycenaceae</taxon>
        <taxon>Mycena</taxon>
    </lineage>
</organism>
<name>A0A8H7D4C4_9AGAR</name>
<sequence>MVWAQVILDEFATVPEGDDVAEKEFHGPYSKLLYTIFPADSKYTVVPQYMPTGRGTADFIFTFRILVRKLPVFILELKPPADLRLQSGRMDADDQIRRRLVDLACESIATPSAIGTKLCFYTYTKGSKDPISPSGISYDRIRVNDVAPREWWALDVLEDAGEQRLRIVIGEIKTACAHL</sequence>
<reference evidence="1" key="1">
    <citation type="submission" date="2020-05" db="EMBL/GenBank/DDBJ databases">
        <title>Mycena genomes resolve the evolution of fungal bioluminescence.</title>
        <authorList>
            <person name="Tsai I.J."/>
        </authorList>
    </citation>
    <scope>NUCLEOTIDE SEQUENCE</scope>
    <source>
        <strain evidence="1">160909Yilan</strain>
    </source>
</reference>
<gene>
    <name evidence="1" type="ORF">MSAN_01230500</name>
</gene>
<evidence type="ECO:0000313" key="1">
    <source>
        <dbReference type="EMBL" id="KAF7358902.1"/>
    </source>
</evidence>
<dbReference type="OrthoDB" id="5362978at2759"/>
<protein>
    <submittedName>
        <fullName evidence="1">Uncharacterized protein</fullName>
    </submittedName>
</protein>
<dbReference type="AlphaFoldDB" id="A0A8H7D4C4"/>
<keyword evidence="2" id="KW-1185">Reference proteome</keyword>
<proteinExistence type="predicted"/>